<dbReference type="PANTHER" id="PTHR33992:SF1">
    <property type="entry name" value="RIBONUCLEASE P PROTEIN COMPONENT"/>
    <property type="match status" value="1"/>
</dbReference>
<dbReference type="HAMAP" id="MF_00227">
    <property type="entry name" value="RNase_P"/>
    <property type="match status" value="1"/>
</dbReference>
<comment type="catalytic activity">
    <reaction evidence="7">
        <text>Endonucleolytic cleavage of RNA, removing 5'-extranucleotides from tRNA precursor.</text>
        <dbReference type="EC" id="3.1.26.5"/>
    </reaction>
</comment>
<reference evidence="9 10" key="1">
    <citation type="submission" date="2016-10" db="EMBL/GenBank/DDBJ databases">
        <title>Comparative genomics uncovers the prolific and rare metabolic potential of the cyanobacterial genus Moorea.</title>
        <authorList>
            <person name="Leao T."/>
            <person name="Castelao G."/>
            <person name="Korobeynikov A."/>
            <person name="Monroe E.A."/>
            <person name="Podell S."/>
            <person name="Glukhov E."/>
            <person name="Allen E."/>
            <person name="Gerwick W.H."/>
            <person name="Gerwick L."/>
        </authorList>
    </citation>
    <scope>NUCLEOTIDE SEQUENCE [LARGE SCALE GENOMIC DNA]</scope>
    <source>
        <strain evidence="9 10">PNG5-198</strain>
    </source>
</reference>
<dbReference type="InterPro" id="IPR014721">
    <property type="entry name" value="Ribsml_uS5_D2-typ_fold_subgr"/>
</dbReference>
<dbReference type="Gene3D" id="3.30.230.10">
    <property type="match status" value="1"/>
</dbReference>
<dbReference type="InterPro" id="IPR020539">
    <property type="entry name" value="RNase_P_CS"/>
</dbReference>
<dbReference type="SUPFAM" id="SSF54211">
    <property type="entry name" value="Ribosomal protein S5 domain 2-like"/>
    <property type="match status" value="1"/>
</dbReference>
<keyword evidence="10" id="KW-1185">Reference proteome</keyword>
<evidence type="ECO:0000256" key="7">
    <source>
        <dbReference type="HAMAP-Rule" id="MF_00227"/>
    </source>
</evidence>
<evidence type="ECO:0000256" key="4">
    <source>
        <dbReference type="ARBA" id="ARBA00022759"/>
    </source>
</evidence>
<organism evidence="9 10">
    <name type="scientific">Moorena bouillonii PNG</name>
    <dbReference type="NCBI Taxonomy" id="568701"/>
    <lineage>
        <taxon>Bacteria</taxon>
        <taxon>Bacillati</taxon>
        <taxon>Cyanobacteriota</taxon>
        <taxon>Cyanophyceae</taxon>
        <taxon>Coleofasciculales</taxon>
        <taxon>Coleofasciculaceae</taxon>
        <taxon>Moorena</taxon>
    </lineage>
</organism>
<proteinExistence type="inferred from homology"/>
<evidence type="ECO:0000256" key="1">
    <source>
        <dbReference type="ARBA" id="ARBA00002663"/>
    </source>
</evidence>
<dbReference type="GO" id="GO:0004526">
    <property type="term" value="F:ribonuclease P activity"/>
    <property type="evidence" value="ECO:0007669"/>
    <property type="project" value="UniProtKB-UniRule"/>
</dbReference>
<gene>
    <name evidence="7" type="primary">rnpA</name>
    <name evidence="9" type="ORF">BJP37_20035</name>
</gene>
<dbReference type="GO" id="GO:0000049">
    <property type="term" value="F:tRNA binding"/>
    <property type="evidence" value="ECO:0007669"/>
    <property type="project" value="UniProtKB-UniRule"/>
</dbReference>
<dbReference type="PROSITE" id="PS00648">
    <property type="entry name" value="RIBONUCLEASE_P"/>
    <property type="match status" value="1"/>
</dbReference>
<evidence type="ECO:0000256" key="2">
    <source>
        <dbReference type="ARBA" id="ARBA00022694"/>
    </source>
</evidence>
<evidence type="ECO:0000256" key="6">
    <source>
        <dbReference type="ARBA" id="ARBA00022884"/>
    </source>
</evidence>
<keyword evidence="2 7" id="KW-0819">tRNA processing</keyword>
<keyword evidence="5 7" id="KW-0378">Hydrolase</keyword>
<comment type="similarity">
    <text evidence="7">Belongs to the RnpA family.</text>
</comment>
<name>A0A1U7N4T6_9CYAN</name>
<evidence type="ECO:0000313" key="10">
    <source>
        <dbReference type="Proteomes" id="UP000186657"/>
    </source>
</evidence>
<dbReference type="EMBL" id="MKZS01000001">
    <property type="protein sequence ID" value="OLT60963.1"/>
    <property type="molecule type" value="Genomic_DNA"/>
</dbReference>
<dbReference type="PANTHER" id="PTHR33992">
    <property type="entry name" value="RIBONUCLEASE P PROTEIN COMPONENT"/>
    <property type="match status" value="1"/>
</dbReference>
<keyword evidence="4 7" id="KW-0255">Endonuclease</keyword>
<protein>
    <recommendedName>
        <fullName evidence="7 8">Ribonuclease P protein component</fullName>
        <shortName evidence="7">RNase P protein</shortName>
        <shortName evidence="7">RNaseP protein</shortName>
        <ecNumber evidence="7 8">3.1.26.5</ecNumber>
    </recommendedName>
    <alternativeName>
        <fullName evidence="7">Protein C5</fullName>
    </alternativeName>
</protein>
<dbReference type="InterPro" id="IPR000100">
    <property type="entry name" value="RNase_P"/>
</dbReference>
<dbReference type="RefSeq" id="WP_075901674.1">
    <property type="nucleotide sequence ID" value="NZ_MKZS01000001.1"/>
</dbReference>
<dbReference type="AlphaFoldDB" id="A0A1U7N4T6"/>
<evidence type="ECO:0000313" key="9">
    <source>
        <dbReference type="EMBL" id="OLT60963.1"/>
    </source>
</evidence>
<sequence>MGLPQANRLKHWRDFKQVYRSGMRRSGRYLTLRGLQQSTIPAIAKETTVPEKSLPEKSLPEDCPPSRLGISISQKVSKKAVVRNRIKRQLRAALRQLLPRLSPGWKLVVIVKPEARECEYAQLLRELEKLLVKAEVLDGH</sequence>
<evidence type="ECO:0000256" key="8">
    <source>
        <dbReference type="NCBIfam" id="TIGR00188"/>
    </source>
</evidence>
<dbReference type="EC" id="3.1.26.5" evidence="7 8"/>
<dbReference type="InterPro" id="IPR020568">
    <property type="entry name" value="Ribosomal_Su5_D2-typ_SF"/>
</dbReference>
<comment type="subunit">
    <text evidence="7">Consists of a catalytic RNA component (M1 or rnpB) and a protein subunit.</text>
</comment>
<comment type="function">
    <text evidence="1 7">RNaseP catalyzes the removal of the 5'-leader sequence from pre-tRNA to produce the mature 5'-terminus. It can also cleave other RNA substrates such as 4.5S RNA. The protein component plays an auxiliary but essential role in vivo by binding to the 5'-leader sequence and broadening the substrate specificity of the ribozyme.</text>
</comment>
<dbReference type="Proteomes" id="UP000186657">
    <property type="component" value="Unassembled WGS sequence"/>
</dbReference>
<evidence type="ECO:0000256" key="5">
    <source>
        <dbReference type="ARBA" id="ARBA00022801"/>
    </source>
</evidence>
<keyword evidence="6 7" id="KW-0694">RNA-binding</keyword>
<dbReference type="Pfam" id="PF00825">
    <property type="entry name" value="Ribonuclease_P"/>
    <property type="match status" value="1"/>
</dbReference>
<keyword evidence="3 7" id="KW-0540">Nuclease</keyword>
<dbReference type="GO" id="GO:0001682">
    <property type="term" value="P:tRNA 5'-leader removal"/>
    <property type="evidence" value="ECO:0007669"/>
    <property type="project" value="UniProtKB-UniRule"/>
</dbReference>
<dbReference type="GO" id="GO:0030677">
    <property type="term" value="C:ribonuclease P complex"/>
    <property type="evidence" value="ECO:0007669"/>
    <property type="project" value="TreeGrafter"/>
</dbReference>
<dbReference type="NCBIfam" id="TIGR00188">
    <property type="entry name" value="rnpA"/>
    <property type="match status" value="1"/>
</dbReference>
<accession>A0A1U7N4T6</accession>
<dbReference type="GO" id="GO:0042781">
    <property type="term" value="F:3'-tRNA processing endoribonuclease activity"/>
    <property type="evidence" value="ECO:0007669"/>
    <property type="project" value="TreeGrafter"/>
</dbReference>
<evidence type="ECO:0000256" key="3">
    <source>
        <dbReference type="ARBA" id="ARBA00022722"/>
    </source>
</evidence>
<comment type="caution">
    <text evidence="9">The sequence shown here is derived from an EMBL/GenBank/DDBJ whole genome shotgun (WGS) entry which is preliminary data.</text>
</comment>